<dbReference type="Proteomes" id="UP001596364">
    <property type="component" value="Unassembled WGS sequence"/>
</dbReference>
<feature type="transmembrane region" description="Helical" evidence="1">
    <location>
        <begin position="124"/>
        <end position="143"/>
    </location>
</feature>
<keyword evidence="3" id="KW-1185">Reference proteome</keyword>
<organism evidence="2 3">
    <name type="scientific">Pseudobowmanella zhangzhouensis</name>
    <dbReference type="NCBI Taxonomy" id="1537679"/>
    <lineage>
        <taxon>Bacteria</taxon>
        <taxon>Pseudomonadati</taxon>
        <taxon>Pseudomonadota</taxon>
        <taxon>Gammaproteobacteria</taxon>
        <taxon>Alteromonadales</taxon>
        <taxon>Alteromonadaceae</taxon>
    </lineage>
</organism>
<evidence type="ECO:0000313" key="3">
    <source>
        <dbReference type="Proteomes" id="UP001596364"/>
    </source>
</evidence>
<evidence type="ECO:0000256" key="1">
    <source>
        <dbReference type="SAM" id="Phobius"/>
    </source>
</evidence>
<protein>
    <recommendedName>
        <fullName evidence="4">SMODS and SLOG-associating 2TM effector domain-containing protein</fullName>
    </recommendedName>
</protein>
<name>A0ABW1XQD1_9ALTE</name>
<feature type="transmembrane region" description="Helical" evidence="1">
    <location>
        <begin position="99"/>
        <end position="118"/>
    </location>
</feature>
<evidence type="ECO:0000313" key="2">
    <source>
        <dbReference type="EMBL" id="MFC6441475.1"/>
    </source>
</evidence>
<keyword evidence="1" id="KW-1133">Transmembrane helix</keyword>
<evidence type="ECO:0008006" key="4">
    <source>
        <dbReference type="Google" id="ProtNLM"/>
    </source>
</evidence>
<sequence length="152" mass="17323">MNDFNLQQAVEAWVSLLKREHMVDEAHIDELQDHLMCEIESRIAEGLSAKSAFTCAVDSIRQHPLLRDNEKVKNRLFNKLIELECGKQQTPDNYKRAKVIVTQSILWAAAMLASAILVGDHPNSKYLTIFVYVPLALMSIFSLNSKREIVIK</sequence>
<keyword evidence="1" id="KW-0812">Transmembrane</keyword>
<accession>A0ABW1XQD1</accession>
<dbReference type="EMBL" id="JBHSUS010000001">
    <property type="protein sequence ID" value="MFC6441475.1"/>
    <property type="molecule type" value="Genomic_DNA"/>
</dbReference>
<reference evidence="3" key="1">
    <citation type="journal article" date="2019" name="Int. J. Syst. Evol. Microbiol.">
        <title>The Global Catalogue of Microorganisms (GCM) 10K type strain sequencing project: providing services to taxonomists for standard genome sequencing and annotation.</title>
        <authorList>
            <consortium name="The Broad Institute Genomics Platform"/>
            <consortium name="The Broad Institute Genome Sequencing Center for Infectious Disease"/>
            <person name="Wu L."/>
            <person name="Ma J."/>
        </authorList>
    </citation>
    <scope>NUCLEOTIDE SEQUENCE [LARGE SCALE GENOMIC DNA]</scope>
    <source>
        <strain evidence="3">CGMCC 1.16031</strain>
    </source>
</reference>
<proteinExistence type="predicted"/>
<gene>
    <name evidence="2" type="ORF">ACFP85_15080</name>
</gene>
<dbReference type="RefSeq" id="WP_131257763.1">
    <property type="nucleotide sequence ID" value="NZ_JBHSUS010000001.1"/>
</dbReference>
<comment type="caution">
    <text evidence="2">The sequence shown here is derived from an EMBL/GenBank/DDBJ whole genome shotgun (WGS) entry which is preliminary data.</text>
</comment>
<keyword evidence="1" id="KW-0472">Membrane</keyword>